<keyword evidence="8 15" id="KW-0378">Hydrolase</keyword>
<dbReference type="EC" id="1.1.1.193" evidence="15"/>
<evidence type="ECO:0000256" key="6">
    <source>
        <dbReference type="ARBA" id="ARBA00022619"/>
    </source>
</evidence>
<keyword evidence="10 15" id="KW-0521">NADP</keyword>
<dbReference type="SUPFAM" id="SSF53597">
    <property type="entry name" value="Dihydrofolate reductase-like"/>
    <property type="match status" value="1"/>
</dbReference>
<evidence type="ECO:0000313" key="21">
    <source>
        <dbReference type="Proteomes" id="UP000195897"/>
    </source>
</evidence>
<dbReference type="PANTHER" id="PTHR38011:SF7">
    <property type="entry name" value="2,5-DIAMINO-6-RIBOSYLAMINO-4(3H)-PYRIMIDINONE 5'-PHOSPHATE REDUCTASE"/>
    <property type="match status" value="1"/>
</dbReference>
<dbReference type="InterPro" id="IPR002734">
    <property type="entry name" value="RibDG_C"/>
</dbReference>
<dbReference type="GO" id="GO:0008835">
    <property type="term" value="F:diaminohydroxyphosphoribosylaminopyrimidine deaminase activity"/>
    <property type="evidence" value="ECO:0007669"/>
    <property type="project" value="UniProtKB-EC"/>
</dbReference>
<dbReference type="PROSITE" id="PS51747">
    <property type="entry name" value="CYT_DCMP_DEAMINASES_2"/>
    <property type="match status" value="1"/>
</dbReference>
<feature type="binding site" evidence="17">
    <location>
        <position position="225"/>
    </location>
    <ligand>
        <name>NADP(+)</name>
        <dbReference type="ChEBI" id="CHEBI:58349"/>
    </ligand>
</feature>
<dbReference type="UniPathway" id="UPA00275">
    <property type="reaction ID" value="UER00401"/>
</dbReference>
<dbReference type="PROSITE" id="PS00903">
    <property type="entry name" value="CYT_DCMP_DEAMINASES_1"/>
    <property type="match status" value="1"/>
</dbReference>
<dbReference type="NCBIfam" id="TIGR00326">
    <property type="entry name" value="eubact_ribD"/>
    <property type="match status" value="1"/>
</dbReference>
<dbReference type="PIRSF" id="PIRSF006769">
    <property type="entry name" value="RibD"/>
    <property type="match status" value="1"/>
</dbReference>
<evidence type="ECO:0000256" key="10">
    <source>
        <dbReference type="ARBA" id="ARBA00022857"/>
    </source>
</evidence>
<evidence type="ECO:0000256" key="11">
    <source>
        <dbReference type="ARBA" id="ARBA00023002"/>
    </source>
</evidence>
<dbReference type="CDD" id="cd01284">
    <property type="entry name" value="Riboflavin_deaminase-reductase"/>
    <property type="match status" value="1"/>
</dbReference>
<dbReference type="GO" id="GO:0008703">
    <property type="term" value="F:5-amino-6-(5-phosphoribosylamino)uracil reductase activity"/>
    <property type="evidence" value="ECO:0007669"/>
    <property type="project" value="UniProtKB-EC"/>
</dbReference>
<comment type="catalytic activity">
    <reaction evidence="13 15">
        <text>5-amino-6-(5-phospho-D-ribitylamino)uracil + NADP(+) = 5-amino-6-(5-phospho-D-ribosylamino)uracil + NADPH + H(+)</text>
        <dbReference type="Rhea" id="RHEA:17845"/>
        <dbReference type="ChEBI" id="CHEBI:15378"/>
        <dbReference type="ChEBI" id="CHEBI:57783"/>
        <dbReference type="ChEBI" id="CHEBI:58349"/>
        <dbReference type="ChEBI" id="CHEBI:58421"/>
        <dbReference type="ChEBI" id="CHEBI:58453"/>
        <dbReference type="EC" id="1.1.1.193"/>
    </reaction>
</comment>
<dbReference type="AlphaFoldDB" id="A0A1Y4L5R7"/>
<evidence type="ECO:0000256" key="4">
    <source>
        <dbReference type="ARBA" id="ARBA00005259"/>
    </source>
</evidence>
<dbReference type="Pfam" id="PF01872">
    <property type="entry name" value="RibD_C"/>
    <property type="match status" value="1"/>
</dbReference>
<evidence type="ECO:0000256" key="5">
    <source>
        <dbReference type="ARBA" id="ARBA00007417"/>
    </source>
</evidence>
<dbReference type="SUPFAM" id="SSF53927">
    <property type="entry name" value="Cytidine deaminase-like"/>
    <property type="match status" value="1"/>
</dbReference>
<evidence type="ECO:0000256" key="18">
    <source>
        <dbReference type="PIRSR" id="PIRSR006769-3"/>
    </source>
</evidence>
<feature type="binding site" evidence="17">
    <location>
        <begin position="299"/>
        <end position="305"/>
    </location>
    <ligand>
        <name>NADP(+)</name>
        <dbReference type="ChEBI" id="CHEBI:58349"/>
    </ligand>
</feature>
<evidence type="ECO:0000256" key="1">
    <source>
        <dbReference type="ARBA" id="ARBA00002151"/>
    </source>
</evidence>
<keyword evidence="11 15" id="KW-0560">Oxidoreductase</keyword>
<comment type="caution">
    <text evidence="20">The sequence shown here is derived from an EMBL/GenBank/DDBJ whole genome shotgun (WGS) entry which is preliminary data.</text>
</comment>
<feature type="binding site" evidence="17">
    <location>
        <position position="200"/>
    </location>
    <ligand>
        <name>NADP(+)</name>
        <dbReference type="ChEBI" id="CHEBI:58349"/>
    </ligand>
</feature>
<dbReference type="Gene3D" id="3.40.140.10">
    <property type="entry name" value="Cytidine Deaminase, domain 2"/>
    <property type="match status" value="1"/>
</dbReference>
<feature type="domain" description="CMP/dCMP-type deaminase" evidence="19">
    <location>
        <begin position="5"/>
        <end position="127"/>
    </location>
</feature>
<dbReference type="InterPro" id="IPR024072">
    <property type="entry name" value="DHFR-like_dom_sf"/>
</dbReference>
<dbReference type="NCBIfam" id="TIGR00227">
    <property type="entry name" value="ribD_Cterm"/>
    <property type="match status" value="1"/>
</dbReference>
<keyword evidence="6 15" id="KW-0686">Riboflavin biosynthesis</keyword>
<dbReference type="InterPro" id="IPR016192">
    <property type="entry name" value="APOBEC/CMP_deaminase_Zn-bd"/>
</dbReference>
<evidence type="ECO:0000259" key="19">
    <source>
        <dbReference type="PROSITE" id="PS51747"/>
    </source>
</evidence>
<dbReference type="InterPro" id="IPR050765">
    <property type="entry name" value="Riboflavin_Biosynth_HTPR"/>
</dbReference>
<dbReference type="RefSeq" id="WP_087373715.1">
    <property type="nucleotide sequence ID" value="NZ_NFKK01000013.1"/>
</dbReference>
<name>A0A1Y4L5R7_9FIRM</name>
<dbReference type="GO" id="GO:0050661">
    <property type="term" value="F:NADP binding"/>
    <property type="evidence" value="ECO:0007669"/>
    <property type="project" value="InterPro"/>
</dbReference>
<evidence type="ECO:0000256" key="8">
    <source>
        <dbReference type="ARBA" id="ARBA00022801"/>
    </source>
</evidence>
<organism evidence="20 21">
    <name type="scientific">Butyricicoccus pullicaecorum</name>
    <dbReference type="NCBI Taxonomy" id="501571"/>
    <lineage>
        <taxon>Bacteria</taxon>
        <taxon>Bacillati</taxon>
        <taxon>Bacillota</taxon>
        <taxon>Clostridia</taxon>
        <taxon>Eubacteriales</taxon>
        <taxon>Butyricicoccaceae</taxon>
        <taxon>Butyricicoccus</taxon>
    </lineage>
</organism>
<dbReference type="InterPro" id="IPR002125">
    <property type="entry name" value="CMP_dCMP_dom"/>
</dbReference>
<feature type="binding site" evidence="17">
    <location>
        <position position="297"/>
    </location>
    <ligand>
        <name>substrate</name>
    </ligand>
</feature>
<proteinExistence type="inferred from homology"/>
<comment type="similarity">
    <text evidence="4 15">In the N-terminal section; belongs to the cytidine and deoxycytidylate deaminase family.</text>
</comment>
<evidence type="ECO:0000256" key="2">
    <source>
        <dbReference type="ARBA" id="ARBA00004882"/>
    </source>
</evidence>
<dbReference type="InterPro" id="IPR016193">
    <property type="entry name" value="Cytidine_deaminase-like"/>
</dbReference>
<evidence type="ECO:0000256" key="13">
    <source>
        <dbReference type="ARBA" id="ARBA00049861"/>
    </source>
</evidence>
<comment type="pathway">
    <text evidence="3 15">Cofactor biosynthesis; riboflavin biosynthesis; 5-amino-6-(D-ribitylamino)uracil from GTP: step 3/4.</text>
</comment>
<evidence type="ECO:0000256" key="3">
    <source>
        <dbReference type="ARBA" id="ARBA00004910"/>
    </source>
</evidence>
<feature type="binding site" evidence="18">
    <location>
        <position position="88"/>
    </location>
    <ligand>
        <name>Zn(2+)</name>
        <dbReference type="ChEBI" id="CHEBI:29105"/>
        <note>catalytic</note>
    </ligand>
</feature>
<comment type="similarity">
    <text evidence="5 15">In the C-terminal section; belongs to the HTP reductase family.</text>
</comment>
<evidence type="ECO:0000256" key="17">
    <source>
        <dbReference type="PIRSR" id="PIRSR006769-2"/>
    </source>
</evidence>
<reference evidence="21" key="1">
    <citation type="submission" date="2017-04" db="EMBL/GenBank/DDBJ databases">
        <title>Function of individual gut microbiota members based on whole genome sequencing of pure cultures obtained from chicken caecum.</title>
        <authorList>
            <person name="Medvecky M."/>
            <person name="Cejkova D."/>
            <person name="Polansky O."/>
            <person name="Karasova D."/>
            <person name="Kubasova T."/>
            <person name="Cizek A."/>
            <person name="Rychlik I."/>
        </authorList>
    </citation>
    <scope>NUCLEOTIDE SEQUENCE [LARGE SCALE GENOMIC DNA]</scope>
    <source>
        <strain evidence="21">An180</strain>
    </source>
</reference>
<comment type="cofactor">
    <cofactor evidence="15 18">
        <name>Zn(2+)</name>
        <dbReference type="ChEBI" id="CHEBI:29105"/>
    </cofactor>
    <text evidence="15 18">Binds 1 zinc ion.</text>
</comment>
<feature type="binding site" evidence="17">
    <location>
        <position position="211"/>
    </location>
    <ligand>
        <name>substrate</name>
    </ligand>
</feature>
<feature type="binding site" evidence="17">
    <location>
        <position position="204"/>
    </location>
    <ligand>
        <name>NADP(+)</name>
        <dbReference type="ChEBI" id="CHEBI:58349"/>
    </ligand>
</feature>
<dbReference type="PANTHER" id="PTHR38011">
    <property type="entry name" value="DIHYDROFOLATE REDUCTASE FAMILY PROTEIN (AFU_ORTHOLOGUE AFUA_8G06820)"/>
    <property type="match status" value="1"/>
</dbReference>
<dbReference type="FunFam" id="3.40.140.10:FF:000025">
    <property type="entry name" value="Riboflavin biosynthesis protein RibD"/>
    <property type="match status" value="1"/>
</dbReference>
<feature type="binding site" evidence="17">
    <location>
        <position position="174"/>
    </location>
    <ligand>
        <name>NADP(+)</name>
        <dbReference type="ChEBI" id="CHEBI:58349"/>
    </ligand>
</feature>
<dbReference type="GO" id="GO:0009231">
    <property type="term" value="P:riboflavin biosynthetic process"/>
    <property type="evidence" value="ECO:0007669"/>
    <property type="project" value="UniProtKB-UniPathway"/>
</dbReference>
<keyword evidence="9 15" id="KW-0862">Zinc</keyword>
<feature type="binding site" evidence="17">
    <location>
        <position position="188"/>
    </location>
    <ligand>
        <name>substrate</name>
    </ligand>
</feature>
<gene>
    <name evidence="20" type="ORF">B5F17_10700</name>
</gene>
<keyword evidence="12" id="KW-0511">Multifunctional enzyme</keyword>
<comment type="pathway">
    <text evidence="2 15">Cofactor biosynthesis; riboflavin biosynthesis; 5-amino-6-(D-ribitylamino)uracil from GTP: step 2/4.</text>
</comment>
<feature type="binding site" evidence="17">
    <location>
        <position position="172"/>
    </location>
    <ligand>
        <name>substrate</name>
    </ligand>
</feature>
<sequence>MSHSAEDLEYMRRALSLAARGAGHVSPNPLVGAVIVRDGRVIGEGWHAMFGGPHAERNALANCTESPRGATIYVTLEPCCHHGKTPPCTDALIEQGLARVVVGSSDPNPLVAGKGVRILREHGIEVVENVLKDECDRLNAPFFHYIRNKTPFVVLKYAMTMDGKIATRTGASQWITGEIAREQVHRDRNRYTAIMVGVGTVLADDPMLTCRIPGGRDPIRIVCDSRLSTPPSARLVESAGSLTTILATCCTDSDRHAPYLAAGCEILTVPADADGHVDLAALMQALGARGIDSIVLEGGGTLAWAALRAGIVHRVQAYIAPKLFGGAQAKTPVQGVGVAYPDDAVHLSAPRVTQLGDDLLLESEVIACLQES</sequence>
<protein>
    <recommendedName>
        <fullName evidence="15">Riboflavin biosynthesis protein RibD</fullName>
    </recommendedName>
    <domain>
        <recommendedName>
            <fullName evidence="15">Diaminohydroxyphosphoribosylaminopyrimidine deaminase</fullName>
            <shortName evidence="15">DRAP deaminase</shortName>
            <ecNumber evidence="15">3.5.4.26</ecNumber>
        </recommendedName>
        <alternativeName>
            <fullName evidence="15">Riboflavin-specific deaminase</fullName>
        </alternativeName>
    </domain>
    <domain>
        <recommendedName>
            <fullName evidence="15">5-amino-6-(5-phosphoribosylamino)uracil reductase</fullName>
            <ecNumber evidence="15">1.1.1.193</ecNumber>
        </recommendedName>
        <alternativeName>
            <fullName evidence="15">HTP reductase</fullName>
        </alternativeName>
    </domain>
</protein>
<feature type="active site" description="Proton donor" evidence="16">
    <location>
        <position position="56"/>
    </location>
</feature>
<keyword evidence="7 15" id="KW-0479">Metal-binding</keyword>
<feature type="binding site" evidence="18">
    <location>
        <position position="79"/>
    </location>
    <ligand>
        <name>Zn(2+)</name>
        <dbReference type="ChEBI" id="CHEBI:29105"/>
        <note>catalytic</note>
    </ligand>
</feature>
<dbReference type="Gene3D" id="3.40.430.10">
    <property type="entry name" value="Dihydrofolate Reductase, subunit A"/>
    <property type="match status" value="1"/>
</dbReference>
<evidence type="ECO:0000256" key="12">
    <source>
        <dbReference type="ARBA" id="ARBA00023268"/>
    </source>
</evidence>
<accession>A0A1Y4L5R7</accession>
<feature type="binding site" evidence="17">
    <location>
        <position position="208"/>
    </location>
    <ligand>
        <name>substrate</name>
    </ligand>
</feature>
<comment type="function">
    <text evidence="1 15">Converts 2,5-diamino-6-(ribosylamino)-4(3h)-pyrimidinone 5'-phosphate into 5-amino-6-(ribosylamino)-2,4(1h,3h)-pyrimidinedione 5'-phosphate.</text>
</comment>
<evidence type="ECO:0000256" key="15">
    <source>
        <dbReference type="PIRNR" id="PIRNR006769"/>
    </source>
</evidence>
<dbReference type="Proteomes" id="UP000195897">
    <property type="component" value="Unassembled WGS sequence"/>
</dbReference>
<dbReference type="Pfam" id="PF00383">
    <property type="entry name" value="dCMP_cyt_deam_1"/>
    <property type="match status" value="1"/>
</dbReference>
<dbReference type="EMBL" id="NFKK01000013">
    <property type="protein sequence ID" value="OUP52107.1"/>
    <property type="molecule type" value="Genomic_DNA"/>
</dbReference>
<feature type="binding site" evidence="18">
    <location>
        <position position="54"/>
    </location>
    <ligand>
        <name>Zn(2+)</name>
        <dbReference type="ChEBI" id="CHEBI:29105"/>
        <note>catalytic</note>
    </ligand>
</feature>
<dbReference type="InterPro" id="IPR011549">
    <property type="entry name" value="RibD_C"/>
</dbReference>
<comment type="catalytic activity">
    <reaction evidence="14 15">
        <text>2,5-diamino-6-hydroxy-4-(5-phosphoribosylamino)-pyrimidine + H2O + H(+) = 5-amino-6-(5-phospho-D-ribosylamino)uracil + NH4(+)</text>
        <dbReference type="Rhea" id="RHEA:21868"/>
        <dbReference type="ChEBI" id="CHEBI:15377"/>
        <dbReference type="ChEBI" id="CHEBI:15378"/>
        <dbReference type="ChEBI" id="CHEBI:28938"/>
        <dbReference type="ChEBI" id="CHEBI:58453"/>
        <dbReference type="ChEBI" id="CHEBI:58614"/>
        <dbReference type="EC" id="3.5.4.26"/>
    </reaction>
</comment>
<evidence type="ECO:0000256" key="9">
    <source>
        <dbReference type="ARBA" id="ARBA00022833"/>
    </source>
</evidence>
<dbReference type="GO" id="GO:0008270">
    <property type="term" value="F:zinc ion binding"/>
    <property type="evidence" value="ECO:0007669"/>
    <property type="project" value="InterPro"/>
</dbReference>
<dbReference type="InterPro" id="IPR004794">
    <property type="entry name" value="Eubact_RibD"/>
</dbReference>
<evidence type="ECO:0000256" key="16">
    <source>
        <dbReference type="PIRSR" id="PIRSR006769-1"/>
    </source>
</evidence>
<dbReference type="EC" id="3.5.4.26" evidence="15"/>
<evidence type="ECO:0000256" key="14">
    <source>
        <dbReference type="ARBA" id="ARBA00049886"/>
    </source>
</evidence>
<evidence type="ECO:0000313" key="20">
    <source>
        <dbReference type="EMBL" id="OUP52107.1"/>
    </source>
</evidence>
<feature type="binding site" evidence="17">
    <location>
        <position position="158"/>
    </location>
    <ligand>
        <name>NADP(+)</name>
        <dbReference type="ChEBI" id="CHEBI:58349"/>
    </ligand>
</feature>
<evidence type="ECO:0000256" key="7">
    <source>
        <dbReference type="ARBA" id="ARBA00022723"/>
    </source>
</evidence>